<accession>A0ABD0PWH7</accession>
<keyword evidence="3 4" id="KW-1015">Disulfide bond</keyword>
<dbReference type="PANTHER" id="PTHR24049">
    <property type="entry name" value="CRUMBS FAMILY MEMBER"/>
    <property type="match status" value="1"/>
</dbReference>
<feature type="non-terminal residue" evidence="6">
    <location>
        <position position="72"/>
    </location>
</feature>
<evidence type="ECO:0000313" key="6">
    <source>
        <dbReference type="EMBL" id="KAL0178395.1"/>
    </source>
</evidence>
<comment type="caution">
    <text evidence="6">The sequence shown here is derived from an EMBL/GenBank/DDBJ whole genome shotgun (WGS) entry which is preliminary data.</text>
</comment>
<dbReference type="PANTHER" id="PTHR24049:SF41">
    <property type="entry name" value="ATTRACTIN"/>
    <property type="match status" value="1"/>
</dbReference>
<evidence type="ECO:0000256" key="2">
    <source>
        <dbReference type="ARBA" id="ARBA00022737"/>
    </source>
</evidence>
<proteinExistence type="predicted"/>
<name>A0ABD0PWH7_CIRMR</name>
<reference evidence="6 7" key="1">
    <citation type="submission" date="2024-05" db="EMBL/GenBank/DDBJ databases">
        <title>Genome sequencing and assembly of Indian major carp, Cirrhinus mrigala (Hamilton, 1822).</title>
        <authorList>
            <person name="Mohindra V."/>
            <person name="Chowdhury L.M."/>
            <person name="Lal K."/>
            <person name="Jena J.K."/>
        </authorList>
    </citation>
    <scope>NUCLEOTIDE SEQUENCE [LARGE SCALE GENOMIC DNA]</scope>
    <source>
        <strain evidence="6">CM1030</strain>
        <tissue evidence="6">Blood</tissue>
    </source>
</reference>
<dbReference type="SUPFAM" id="SSF57196">
    <property type="entry name" value="EGF/Laminin"/>
    <property type="match status" value="1"/>
</dbReference>
<keyword evidence="7" id="KW-1185">Reference proteome</keyword>
<dbReference type="AlphaFoldDB" id="A0ABD0PWH7"/>
<dbReference type="FunFam" id="2.10.25.10:FF:000525">
    <property type="entry name" value="Fat-like cadherin-related tumor suppressor homolog"/>
    <property type="match status" value="1"/>
</dbReference>
<dbReference type="Gene3D" id="2.10.25.10">
    <property type="entry name" value="Laminin"/>
    <property type="match status" value="1"/>
</dbReference>
<protein>
    <recommendedName>
        <fullName evidence="5">EGF-like domain-containing protein</fullName>
    </recommendedName>
</protein>
<feature type="disulfide bond" evidence="4">
    <location>
        <begin position="28"/>
        <end position="37"/>
    </location>
</feature>
<keyword evidence="1 4" id="KW-0245">EGF-like domain</keyword>
<sequence length="72" mass="7876">AANPCDNGAECVEEADPVLFPLGFRCRCRQGFTGPRCEINIDECSSNPCLHGFCYDGKYCSYCSALNSQTLN</sequence>
<evidence type="ECO:0000256" key="3">
    <source>
        <dbReference type="ARBA" id="ARBA00023157"/>
    </source>
</evidence>
<dbReference type="Pfam" id="PF00008">
    <property type="entry name" value="EGF"/>
    <property type="match status" value="1"/>
</dbReference>
<dbReference type="InterPro" id="IPR051022">
    <property type="entry name" value="Notch_Cell-Fate_Det"/>
</dbReference>
<dbReference type="PROSITE" id="PS01186">
    <property type="entry name" value="EGF_2"/>
    <property type="match status" value="1"/>
</dbReference>
<feature type="domain" description="EGF-like" evidence="5">
    <location>
        <begin position="1"/>
        <end position="38"/>
    </location>
</feature>
<dbReference type="InterPro" id="IPR000742">
    <property type="entry name" value="EGF"/>
</dbReference>
<dbReference type="CDD" id="cd00054">
    <property type="entry name" value="EGF_CA"/>
    <property type="match status" value="1"/>
</dbReference>
<evidence type="ECO:0000259" key="5">
    <source>
        <dbReference type="PROSITE" id="PS50026"/>
    </source>
</evidence>
<dbReference type="PROSITE" id="PS00022">
    <property type="entry name" value="EGF_1"/>
    <property type="match status" value="1"/>
</dbReference>
<evidence type="ECO:0000313" key="7">
    <source>
        <dbReference type="Proteomes" id="UP001529510"/>
    </source>
</evidence>
<evidence type="ECO:0000256" key="4">
    <source>
        <dbReference type="PROSITE-ProRule" id="PRU00076"/>
    </source>
</evidence>
<evidence type="ECO:0000256" key="1">
    <source>
        <dbReference type="ARBA" id="ARBA00022536"/>
    </source>
</evidence>
<keyword evidence="2" id="KW-0677">Repeat</keyword>
<dbReference type="Proteomes" id="UP001529510">
    <property type="component" value="Unassembled WGS sequence"/>
</dbReference>
<feature type="non-terminal residue" evidence="6">
    <location>
        <position position="1"/>
    </location>
</feature>
<comment type="caution">
    <text evidence="4">Lacks conserved residue(s) required for the propagation of feature annotation.</text>
</comment>
<organism evidence="6 7">
    <name type="scientific">Cirrhinus mrigala</name>
    <name type="common">Mrigala</name>
    <dbReference type="NCBI Taxonomy" id="683832"/>
    <lineage>
        <taxon>Eukaryota</taxon>
        <taxon>Metazoa</taxon>
        <taxon>Chordata</taxon>
        <taxon>Craniata</taxon>
        <taxon>Vertebrata</taxon>
        <taxon>Euteleostomi</taxon>
        <taxon>Actinopterygii</taxon>
        <taxon>Neopterygii</taxon>
        <taxon>Teleostei</taxon>
        <taxon>Ostariophysi</taxon>
        <taxon>Cypriniformes</taxon>
        <taxon>Cyprinidae</taxon>
        <taxon>Labeoninae</taxon>
        <taxon>Labeonini</taxon>
        <taxon>Cirrhinus</taxon>
    </lineage>
</organism>
<dbReference type="EMBL" id="JAMKFB020000013">
    <property type="protein sequence ID" value="KAL0178395.1"/>
    <property type="molecule type" value="Genomic_DNA"/>
</dbReference>
<gene>
    <name evidence="6" type="ORF">M9458_027289</name>
</gene>
<dbReference type="PROSITE" id="PS50026">
    <property type="entry name" value="EGF_3"/>
    <property type="match status" value="1"/>
</dbReference>
<dbReference type="SMART" id="SM00181">
    <property type="entry name" value="EGF"/>
    <property type="match status" value="1"/>
</dbReference>